<name>A0A0R3STG1_HYMDI</name>
<reference evidence="2 4" key="2">
    <citation type="submission" date="2018-11" db="EMBL/GenBank/DDBJ databases">
        <authorList>
            <consortium name="Pathogen Informatics"/>
        </authorList>
    </citation>
    <scope>NUCLEOTIDE SEQUENCE [LARGE SCALE GENOMIC DNA]</scope>
</reference>
<dbReference type="InterPro" id="IPR016024">
    <property type="entry name" value="ARM-type_fold"/>
</dbReference>
<dbReference type="InterPro" id="IPR051177">
    <property type="entry name" value="CIK-Related_Protein"/>
</dbReference>
<feature type="compositionally biased region" description="Low complexity" evidence="1">
    <location>
        <begin position="615"/>
        <end position="648"/>
    </location>
</feature>
<feature type="compositionally biased region" description="Polar residues" evidence="1">
    <location>
        <begin position="1"/>
        <end position="22"/>
    </location>
</feature>
<dbReference type="AlphaFoldDB" id="A0A0R3STG1"/>
<dbReference type="EMBL" id="UYSG01011125">
    <property type="protein sequence ID" value="VDL61008.1"/>
    <property type="molecule type" value="Genomic_DNA"/>
</dbReference>
<proteinExistence type="predicted"/>
<feature type="compositionally biased region" description="Low complexity" evidence="1">
    <location>
        <begin position="863"/>
        <end position="880"/>
    </location>
</feature>
<evidence type="ECO:0000313" key="2">
    <source>
        <dbReference type="EMBL" id="VDL61008.1"/>
    </source>
</evidence>
<evidence type="ECO:0000313" key="5">
    <source>
        <dbReference type="Proteomes" id="UP000321570"/>
    </source>
</evidence>
<feature type="compositionally biased region" description="Acidic residues" evidence="1">
    <location>
        <begin position="674"/>
        <end position="683"/>
    </location>
</feature>
<dbReference type="InterPro" id="IPR011989">
    <property type="entry name" value="ARM-like"/>
</dbReference>
<dbReference type="Gene3D" id="1.25.10.10">
    <property type="entry name" value="Leucine-rich Repeat Variant"/>
    <property type="match status" value="1"/>
</dbReference>
<feature type="compositionally biased region" description="Polar residues" evidence="1">
    <location>
        <begin position="797"/>
        <end position="806"/>
    </location>
</feature>
<dbReference type="Gene3D" id="3.30.200.20">
    <property type="entry name" value="Phosphorylase Kinase, domain 1"/>
    <property type="match status" value="1"/>
</dbReference>
<evidence type="ECO:0000313" key="3">
    <source>
        <dbReference type="EMBL" id="VUZ43567.1"/>
    </source>
</evidence>
<dbReference type="WBParaSite" id="HDID_0000869201-mRNA-1">
    <property type="protein sequence ID" value="HDID_0000869201-mRNA-1"/>
    <property type="gene ID" value="HDID_0000869201"/>
</dbReference>
<dbReference type="PANTHER" id="PTHR12984:SF3">
    <property type="entry name" value="N-TERMINAL KINASE-LIKE PROTEIN"/>
    <property type="match status" value="1"/>
</dbReference>
<dbReference type="SUPFAM" id="SSF48371">
    <property type="entry name" value="ARM repeat"/>
    <property type="match status" value="1"/>
</dbReference>
<feature type="compositionally biased region" description="Polar residues" evidence="1">
    <location>
        <begin position="769"/>
        <end position="787"/>
    </location>
</feature>
<feature type="compositionally biased region" description="Polar residues" evidence="1">
    <location>
        <begin position="650"/>
        <end position="666"/>
    </location>
</feature>
<feature type="compositionally biased region" description="Acidic residues" evidence="1">
    <location>
        <begin position="904"/>
        <end position="914"/>
    </location>
</feature>
<dbReference type="STRING" id="6216.A0A0R3STG1"/>
<dbReference type="SUPFAM" id="SSF56112">
    <property type="entry name" value="Protein kinase-like (PK-like)"/>
    <property type="match status" value="1"/>
</dbReference>
<protein>
    <submittedName>
        <fullName evidence="6">Pkinase_Tyr domain-containing protein</fullName>
    </submittedName>
</protein>
<reference evidence="3 5" key="3">
    <citation type="submission" date="2019-07" db="EMBL/GenBank/DDBJ databases">
        <authorList>
            <person name="Jastrzebski P J."/>
            <person name="Paukszto L."/>
            <person name="Jastrzebski P J."/>
        </authorList>
    </citation>
    <scope>NUCLEOTIDE SEQUENCE [LARGE SCALE GENOMIC DNA]</scope>
    <source>
        <strain evidence="3 5">WMS-il1</strain>
    </source>
</reference>
<keyword evidence="5" id="KW-1185">Reference proteome</keyword>
<dbReference type="Proteomes" id="UP000274504">
    <property type="component" value="Unassembled WGS sequence"/>
</dbReference>
<dbReference type="EMBL" id="CABIJS010000111">
    <property type="protein sequence ID" value="VUZ43567.1"/>
    <property type="molecule type" value="Genomic_DNA"/>
</dbReference>
<feature type="compositionally biased region" description="Low complexity" evidence="1">
    <location>
        <begin position="807"/>
        <end position="830"/>
    </location>
</feature>
<dbReference type="Proteomes" id="UP000321570">
    <property type="component" value="Unassembled WGS sequence"/>
</dbReference>
<gene>
    <name evidence="2" type="ORF">HDID_LOCUS8690</name>
    <name evidence="3" type="ORF">WMSIL1_LOCUS3781</name>
</gene>
<evidence type="ECO:0000313" key="6">
    <source>
        <dbReference type="WBParaSite" id="HDID_0000869201-mRNA-1"/>
    </source>
</evidence>
<sequence>MWIFSGKSSNEGGGNPTISGLSSRDDPLSSLTLIPPPVADALPGPCDLHWVRQSASNRKTPSDRVTVFSCANASSYAAAALTQTIKRMKTLRHPNILNWIGGSETPNPKVPFYIITEEVRPLSDYLREQADASGNFVKLASWGIYQITRTLGFLNDDCQLSYNAVCAAAVYVNRSGEWKLGRLDYVTPIVEAKEMRMNIHRPAVYCAPNNHCVDAWGLACLIWEIFNPEPLTEASQLGAKSSLDRLPKNLVASYRRLLSTKTPMVTSKARSPFSAFLKVGFFKNDYIDTLLFLEEIQLKDKEEKAQFLAGLGQRAVGLFPDDICRYKILPHLVQSVQYGSAGVEALVPVLELSHLLPASDFEVVVVPALLRLFAAPDRATRVRLLEQLPKFVDKLPPKLVESQIFPSVAAGFTDANPLVREATIRAMVHLAPKLPSRVLNDAVVRHLTNLEFKDDQGGIRTNATICLAKLATRMEPCVRRGPILNALLRATRDTFPPSRQAAITGLAACQAFFSAQELAGKVIPCLSFVAVDAEKDIRDIALKALRGMIERLEKASEDSTVGEADISVLGGTSSGASAVAGSVVAAGGKLTSAGANFGNWAITALSSLSSRLISSSNTTGGTASAQQVPSQTTTAVAASPVSSGAPNSIRPKSTALTPSAPSQKPSPSLKMVDGWEDEEEEDEGFRTYETPKNKSSIGGWKGMNDDEDFTNDDTGGGGGWGEDDEDSKFDFASLSVTTPKNTLPASSSIPQAPSDDLLIDWNEPASPRPAQSTSVRLQDDSWTSWGEETSPVKPKPRSSTDSWNRGSQQLRSSKASSLSPALSGKSSLGLKVDTKVSSGGSGAWQRTPAASNEGDFFEEMLGSMSSKSSSIASSARHSPAVRSNLVASAVKKAATPTVSKQINEEDEGNGWDAW</sequence>
<dbReference type="PANTHER" id="PTHR12984">
    <property type="entry name" value="SCY1-RELATED S/T PROTEIN KINASE-LIKE"/>
    <property type="match status" value="1"/>
</dbReference>
<evidence type="ECO:0000313" key="4">
    <source>
        <dbReference type="Proteomes" id="UP000274504"/>
    </source>
</evidence>
<organism evidence="6">
    <name type="scientific">Hymenolepis diminuta</name>
    <name type="common">Rat tapeworm</name>
    <dbReference type="NCBI Taxonomy" id="6216"/>
    <lineage>
        <taxon>Eukaryota</taxon>
        <taxon>Metazoa</taxon>
        <taxon>Spiralia</taxon>
        <taxon>Lophotrochozoa</taxon>
        <taxon>Platyhelminthes</taxon>
        <taxon>Cestoda</taxon>
        <taxon>Eucestoda</taxon>
        <taxon>Cyclophyllidea</taxon>
        <taxon>Hymenolepididae</taxon>
        <taxon>Hymenolepis</taxon>
    </lineage>
</organism>
<feature type="region of interest" description="Disordered" evidence="1">
    <location>
        <begin position="615"/>
        <end position="914"/>
    </location>
</feature>
<reference evidence="6" key="1">
    <citation type="submission" date="2017-02" db="UniProtKB">
        <authorList>
            <consortium name="WormBaseParasite"/>
        </authorList>
    </citation>
    <scope>IDENTIFICATION</scope>
</reference>
<feature type="region of interest" description="Disordered" evidence="1">
    <location>
        <begin position="1"/>
        <end position="26"/>
    </location>
</feature>
<feature type="compositionally biased region" description="Polar residues" evidence="1">
    <location>
        <begin position="734"/>
        <end position="751"/>
    </location>
</feature>
<accession>A0A0R3STG1</accession>
<dbReference type="OrthoDB" id="447103at2759"/>
<evidence type="ECO:0000256" key="1">
    <source>
        <dbReference type="SAM" id="MobiDB-lite"/>
    </source>
</evidence>
<dbReference type="Gene3D" id="1.10.510.10">
    <property type="entry name" value="Transferase(Phosphotransferase) domain 1"/>
    <property type="match status" value="1"/>
</dbReference>
<dbReference type="InterPro" id="IPR011009">
    <property type="entry name" value="Kinase-like_dom_sf"/>
</dbReference>